<comment type="caution">
    <text evidence="3">The sequence shown here is derived from an EMBL/GenBank/DDBJ whole genome shotgun (WGS) entry which is preliminary data.</text>
</comment>
<keyword evidence="2" id="KW-0812">Transmembrane</keyword>
<dbReference type="EMBL" id="WOWK01000011">
    <property type="protein sequence ID" value="KAF0329577.1"/>
    <property type="molecule type" value="Genomic_DNA"/>
</dbReference>
<proteinExistence type="predicted"/>
<feature type="transmembrane region" description="Helical" evidence="2">
    <location>
        <begin position="415"/>
        <end position="432"/>
    </location>
</feature>
<feature type="region of interest" description="Disordered" evidence="1">
    <location>
        <begin position="125"/>
        <end position="164"/>
    </location>
</feature>
<sequence>MSDSIVGMANPPAVHLQNRRYAWENNGDLLVGPQREVFEEEQSGQRVFARLVPAMLAWVPGLSLQPSARLELPISERTGSEAFDRGSGHNRGSSQCIEPSVLPNRDGTKESADDIPSLLEADISQLASTDVQATNEEGKRESPGIRKRRAPPDPPGKTAEPSPMELRAARVEKIKEILDPLFTSAPCILLCTGKKESCQIDPIHVGETDDAVDHWKAIQQAVKQRRPRWRRYFGLPRLHFVILRIDGRHPSAPKSLWGELRPVDPQNAAADLEHNLQGRESDDIPPRNYDRGYHRMNVLDKKRKKLSQFKMAGIWPKVLKHPELAFANDCLIEGSIYSSKDIMPRTSVGHRVGEPYYESFSDLHSVREIQYAGYWMTEAPTLSDRLGLLLPGNTKIIIFFCLVVWLWGLMHGGDWGTAYTAGAFFVALAGYASKSLHEAH</sequence>
<dbReference type="GO" id="GO:0004497">
    <property type="term" value="F:monooxygenase activity"/>
    <property type="evidence" value="ECO:0007669"/>
    <property type="project" value="UniProtKB-KW"/>
</dbReference>
<dbReference type="Proteomes" id="UP000434172">
    <property type="component" value="Unassembled WGS sequence"/>
</dbReference>
<protein>
    <submittedName>
        <fullName evidence="3">Cytochrome P450 monooxygenase TRI13</fullName>
    </submittedName>
</protein>
<keyword evidence="4" id="KW-1185">Reference proteome</keyword>
<accession>A0A8H3WPI9</accession>
<keyword evidence="2" id="KW-0472">Membrane</keyword>
<keyword evidence="3" id="KW-0560">Oxidoreductase</keyword>
<organism evidence="3 4">
    <name type="scientific">Colletotrichum asianum</name>
    <dbReference type="NCBI Taxonomy" id="702518"/>
    <lineage>
        <taxon>Eukaryota</taxon>
        <taxon>Fungi</taxon>
        <taxon>Dikarya</taxon>
        <taxon>Ascomycota</taxon>
        <taxon>Pezizomycotina</taxon>
        <taxon>Sordariomycetes</taxon>
        <taxon>Hypocreomycetidae</taxon>
        <taxon>Glomerellales</taxon>
        <taxon>Glomerellaceae</taxon>
        <taxon>Colletotrichum</taxon>
        <taxon>Colletotrichum gloeosporioides species complex</taxon>
    </lineage>
</organism>
<evidence type="ECO:0000256" key="1">
    <source>
        <dbReference type="SAM" id="MobiDB-lite"/>
    </source>
</evidence>
<evidence type="ECO:0000256" key="2">
    <source>
        <dbReference type="SAM" id="Phobius"/>
    </source>
</evidence>
<dbReference type="OrthoDB" id="5103744at2759"/>
<keyword evidence="2" id="KW-1133">Transmembrane helix</keyword>
<name>A0A8H3WPI9_9PEZI</name>
<evidence type="ECO:0000313" key="3">
    <source>
        <dbReference type="EMBL" id="KAF0329577.1"/>
    </source>
</evidence>
<gene>
    <name evidence="3" type="ORF">GQ607_003145</name>
</gene>
<keyword evidence="3" id="KW-0503">Monooxygenase</keyword>
<dbReference type="AlphaFoldDB" id="A0A8H3WPI9"/>
<feature type="compositionally biased region" description="Polar residues" evidence="1">
    <location>
        <begin position="125"/>
        <end position="135"/>
    </location>
</feature>
<feature type="region of interest" description="Disordered" evidence="1">
    <location>
        <begin position="79"/>
        <end position="112"/>
    </location>
</feature>
<evidence type="ECO:0000313" key="4">
    <source>
        <dbReference type="Proteomes" id="UP000434172"/>
    </source>
</evidence>
<reference evidence="3 4" key="1">
    <citation type="submission" date="2019-12" db="EMBL/GenBank/DDBJ databases">
        <title>A genome sequence resource for the geographically widespread anthracnose pathogen Colletotrichum asianum.</title>
        <authorList>
            <person name="Meng Y."/>
        </authorList>
    </citation>
    <scope>NUCLEOTIDE SEQUENCE [LARGE SCALE GENOMIC DNA]</scope>
    <source>
        <strain evidence="3 4">ICMP 18580</strain>
    </source>
</reference>
<feature type="transmembrane region" description="Helical" evidence="2">
    <location>
        <begin position="386"/>
        <end position="409"/>
    </location>
</feature>